<feature type="compositionally biased region" description="Low complexity" evidence="4">
    <location>
        <begin position="10"/>
        <end position="29"/>
    </location>
</feature>
<protein>
    <submittedName>
        <fullName evidence="6">Collagen alpha-2(I) chain</fullName>
    </submittedName>
</protein>
<dbReference type="GO" id="GO:0005581">
    <property type="term" value="C:collagen trimer"/>
    <property type="evidence" value="ECO:0007669"/>
    <property type="project" value="UniProtKB-KW"/>
</dbReference>
<dbReference type="GO" id="GO:0005201">
    <property type="term" value="F:extracellular matrix structural constituent"/>
    <property type="evidence" value="ECO:0007669"/>
    <property type="project" value="InterPro"/>
</dbReference>
<dbReference type="Proteomes" id="UP001163046">
    <property type="component" value="Unassembled WGS sequence"/>
</dbReference>
<sequence length="305" mass="34478">MPGQPGEMGVIGTQGQPGPPGYVGEEGYTGAPGEFGKPGHDGYPGPPGRYIYRRPASLGSDNKGPHANRLYSSNQGNSKDLNTAEHQLQFETSEAINFWLTGIDYVFDNYKIQNGTRRYPARSCRELHLDHPEYQSGRYWIDPNEGCLDDAVRVYCDFKEQVNCVDPKNNKITIPRLSAHQWISEVHPLMEMFEYKAAAGQMNFLRLLSKRVYQNITYSCYKEEENDCTIQLQGENDMELRSSEQTKSSFVDTYSKKEEAIGRQAVMEINTKRKGALPIVDLAPTYIGESAEPFRIEIGPVCFMY</sequence>
<dbReference type="PANTHER" id="PTHR24637">
    <property type="entry name" value="COLLAGEN"/>
    <property type="match status" value="1"/>
</dbReference>
<dbReference type="InterPro" id="IPR008160">
    <property type="entry name" value="Collagen"/>
</dbReference>
<keyword evidence="2" id="KW-0964">Secreted</keyword>
<dbReference type="EMBL" id="MU826863">
    <property type="protein sequence ID" value="KAJ7370530.1"/>
    <property type="molecule type" value="Genomic_DNA"/>
</dbReference>
<dbReference type="InterPro" id="IPR000885">
    <property type="entry name" value="Fib_collagen_C"/>
</dbReference>
<feature type="domain" description="Fibrillar collagen NC1" evidence="5">
    <location>
        <begin position="93"/>
        <end position="304"/>
    </location>
</feature>
<name>A0A9X0CP54_9CNID</name>
<evidence type="ECO:0000259" key="5">
    <source>
        <dbReference type="PROSITE" id="PS51461"/>
    </source>
</evidence>
<gene>
    <name evidence="6" type="primary">COL1A2_1</name>
    <name evidence="6" type="ORF">OS493_031815</name>
</gene>
<dbReference type="OrthoDB" id="8939548at2759"/>
<dbReference type="GO" id="GO:0005576">
    <property type="term" value="C:extracellular region"/>
    <property type="evidence" value="ECO:0007669"/>
    <property type="project" value="UniProtKB-SubCell"/>
</dbReference>
<comment type="caution">
    <text evidence="6">The sequence shown here is derived from an EMBL/GenBank/DDBJ whole genome shotgun (WGS) entry which is preliminary data.</text>
</comment>
<organism evidence="6 7">
    <name type="scientific">Desmophyllum pertusum</name>
    <dbReference type="NCBI Taxonomy" id="174260"/>
    <lineage>
        <taxon>Eukaryota</taxon>
        <taxon>Metazoa</taxon>
        <taxon>Cnidaria</taxon>
        <taxon>Anthozoa</taxon>
        <taxon>Hexacorallia</taxon>
        <taxon>Scleractinia</taxon>
        <taxon>Caryophylliina</taxon>
        <taxon>Caryophylliidae</taxon>
        <taxon>Desmophyllum</taxon>
    </lineage>
</organism>
<keyword evidence="3 6" id="KW-0176">Collagen</keyword>
<dbReference type="Pfam" id="PF01391">
    <property type="entry name" value="Collagen"/>
    <property type="match status" value="1"/>
</dbReference>
<dbReference type="PANTHER" id="PTHR24637:SF421">
    <property type="entry name" value="CUTICLE COLLAGEN DPY-2"/>
    <property type="match status" value="1"/>
</dbReference>
<feature type="region of interest" description="Disordered" evidence="4">
    <location>
        <begin position="1"/>
        <end position="80"/>
    </location>
</feature>
<evidence type="ECO:0000256" key="3">
    <source>
        <dbReference type="ARBA" id="ARBA00023119"/>
    </source>
</evidence>
<feature type="compositionally biased region" description="Polar residues" evidence="4">
    <location>
        <begin position="70"/>
        <end position="80"/>
    </location>
</feature>
<reference evidence="6" key="1">
    <citation type="submission" date="2023-01" db="EMBL/GenBank/DDBJ databases">
        <title>Genome assembly of the deep-sea coral Lophelia pertusa.</title>
        <authorList>
            <person name="Herrera S."/>
            <person name="Cordes E."/>
        </authorList>
    </citation>
    <scope>NUCLEOTIDE SEQUENCE</scope>
    <source>
        <strain evidence="6">USNM1676648</strain>
        <tissue evidence="6">Polyp</tissue>
    </source>
</reference>
<evidence type="ECO:0000313" key="7">
    <source>
        <dbReference type="Proteomes" id="UP001163046"/>
    </source>
</evidence>
<dbReference type="Gene3D" id="2.60.120.1000">
    <property type="match status" value="1"/>
</dbReference>
<dbReference type="PROSITE" id="PS51461">
    <property type="entry name" value="NC1_FIB"/>
    <property type="match status" value="1"/>
</dbReference>
<dbReference type="AlphaFoldDB" id="A0A9X0CP54"/>
<accession>A0A9X0CP54</accession>
<proteinExistence type="predicted"/>
<evidence type="ECO:0000256" key="4">
    <source>
        <dbReference type="SAM" id="MobiDB-lite"/>
    </source>
</evidence>
<evidence type="ECO:0000256" key="2">
    <source>
        <dbReference type="ARBA" id="ARBA00022525"/>
    </source>
</evidence>
<dbReference type="Pfam" id="PF01410">
    <property type="entry name" value="COLFI"/>
    <property type="match status" value="1"/>
</dbReference>
<keyword evidence="7" id="KW-1185">Reference proteome</keyword>
<evidence type="ECO:0000256" key="1">
    <source>
        <dbReference type="ARBA" id="ARBA00004613"/>
    </source>
</evidence>
<evidence type="ECO:0000313" key="6">
    <source>
        <dbReference type="EMBL" id="KAJ7370530.1"/>
    </source>
</evidence>
<dbReference type="SMART" id="SM00038">
    <property type="entry name" value="COLFI"/>
    <property type="match status" value="1"/>
</dbReference>
<comment type="subcellular location">
    <subcellularLocation>
        <location evidence="1">Secreted</location>
    </subcellularLocation>
</comment>